<protein>
    <submittedName>
        <fullName evidence="1">Uncharacterized protein</fullName>
    </submittedName>
</protein>
<dbReference type="PANTHER" id="PTHR15396:SF1">
    <property type="entry name" value="RIBONUCLEASE P PROTEIN SUBUNIT P40"/>
    <property type="match status" value="1"/>
</dbReference>
<name>A0ABQ7Q1Z1_PLUXY</name>
<accession>A0ABQ7Q1Z1</accession>
<gene>
    <name evidence="1" type="ORF">JYU34_017795</name>
</gene>
<dbReference type="EMBL" id="JAHIBW010000023">
    <property type="protein sequence ID" value="KAG7299237.1"/>
    <property type="molecule type" value="Genomic_DNA"/>
</dbReference>
<proteinExistence type="predicted"/>
<keyword evidence="2" id="KW-1185">Reference proteome</keyword>
<dbReference type="InterPro" id="IPR013893">
    <property type="entry name" value="RNase_P_Rpp40"/>
</dbReference>
<dbReference type="PANTHER" id="PTHR15396">
    <property type="entry name" value="RIBONUCLEASE P PROTEIN SUBUNIT P40"/>
    <property type="match status" value="1"/>
</dbReference>
<sequence>MNDFYESLVITCPDELHIPSSLEEVLTDDCVYYRLSDCPVTAFLDSTFVENFVKNGNLYCLSVNRDCLSQNCVAITGGLLRLHVIYNVFQTLGLEGTKQAHDFYEVKIDLSNSKMINKAKLALSKLKTFDFIITWEPHSEDICPSSIAKYFFDNNHNITAESAQLKRVSPSITEIPSLKGSDPEELSEWLGMLACGGNLTPTYDYVSTYSQPESENPMPSTRISLLIANGFFTPSLIQKLSSQMSEYAYSRELENFWASLSLQSFTDCPWRWNYSSKSVFQSHDSSTSIFFSKDGNTVYSIGQIKIS</sequence>
<evidence type="ECO:0000313" key="1">
    <source>
        <dbReference type="EMBL" id="KAG7299237.1"/>
    </source>
</evidence>
<comment type="caution">
    <text evidence="1">The sequence shown here is derived from an EMBL/GenBank/DDBJ whole genome shotgun (WGS) entry which is preliminary data.</text>
</comment>
<reference evidence="1 2" key="1">
    <citation type="submission" date="2021-06" db="EMBL/GenBank/DDBJ databases">
        <title>A haploid diamondback moth (Plutella xylostella L.) genome assembly resolves 31 chromosomes and identifies a diamide resistance mutation.</title>
        <authorList>
            <person name="Ward C.M."/>
            <person name="Perry K.D."/>
            <person name="Baker G."/>
            <person name="Powis K."/>
            <person name="Heckel D.G."/>
            <person name="Baxter S.W."/>
        </authorList>
    </citation>
    <scope>NUCLEOTIDE SEQUENCE [LARGE SCALE GENOMIC DNA]</scope>
    <source>
        <strain evidence="1 2">LV</strain>
        <tissue evidence="1">Single pupa</tissue>
    </source>
</reference>
<dbReference type="Pfam" id="PF08584">
    <property type="entry name" value="Ribonuc_P_40"/>
    <property type="match status" value="1"/>
</dbReference>
<organism evidence="1 2">
    <name type="scientific">Plutella xylostella</name>
    <name type="common">Diamondback moth</name>
    <name type="synonym">Plutella maculipennis</name>
    <dbReference type="NCBI Taxonomy" id="51655"/>
    <lineage>
        <taxon>Eukaryota</taxon>
        <taxon>Metazoa</taxon>
        <taxon>Ecdysozoa</taxon>
        <taxon>Arthropoda</taxon>
        <taxon>Hexapoda</taxon>
        <taxon>Insecta</taxon>
        <taxon>Pterygota</taxon>
        <taxon>Neoptera</taxon>
        <taxon>Endopterygota</taxon>
        <taxon>Lepidoptera</taxon>
        <taxon>Glossata</taxon>
        <taxon>Ditrysia</taxon>
        <taxon>Yponomeutoidea</taxon>
        <taxon>Plutellidae</taxon>
        <taxon>Plutella</taxon>
    </lineage>
</organism>
<dbReference type="Proteomes" id="UP000823941">
    <property type="component" value="Chromosome 23"/>
</dbReference>
<evidence type="ECO:0000313" key="2">
    <source>
        <dbReference type="Proteomes" id="UP000823941"/>
    </source>
</evidence>